<protein>
    <submittedName>
        <fullName evidence="2">VOC family protein</fullName>
    </submittedName>
</protein>
<dbReference type="EMBL" id="JBHUFU010000004">
    <property type="protein sequence ID" value="MFD1829656.1"/>
    <property type="molecule type" value="Genomic_DNA"/>
</dbReference>
<dbReference type="InterPro" id="IPR037523">
    <property type="entry name" value="VOC_core"/>
</dbReference>
<dbReference type="RefSeq" id="WP_380898429.1">
    <property type="nucleotide sequence ID" value="NZ_JBHUFU010000004.1"/>
</dbReference>
<dbReference type="Proteomes" id="UP001597365">
    <property type="component" value="Unassembled WGS sequence"/>
</dbReference>
<reference evidence="3" key="1">
    <citation type="journal article" date="2019" name="Int. J. Syst. Evol. Microbiol.">
        <title>The Global Catalogue of Microorganisms (GCM) 10K type strain sequencing project: providing services to taxonomists for standard genome sequencing and annotation.</title>
        <authorList>
            <consortium name="The Broad Institute Genomics Platform"/>
            <consortium name="The Broad Institute Genome Sequencing Center for Infectious Disease"/>
            <person name="Wu L."/>
            <person name="Ma J."/>
        </authorList>
    </citation>
    <scope>NUCLEOTIDE SEQUENCE [LARGE SCALE GENOMIC DNA]</scope>
    <source>
        <strain evidence="3">CGMCC 4.7455</strain>
    </source>
</reference>
<keyword evidence="3" id="KW-1185">Reference proteome</keyword>
<dbReference type="InterPro" id="IPR029068">
    <property type="entry name" value="Glyas_Bleomycin-R_OHBP_Dase"/>
</dbReference>
<organism evidence="2 3">
    <name type="scientific">Streptomyces desertarenae</name>
    <dbReference type="NCBI Taxonomy" id="2666184"/>
    <lineage>
        <taxon>Bacteria</taxon>
        <taxon>Bacillati</taxon>
        <taxon>Actinomycetota</taxon>
        <taxon>Actinomycetes</taxon>
        <taxon>Kitasatosporales</taxon>
        <taxon>Streptomycetaceae</taxon>
        <taxon>Streptomyces</taxon>
    </lineage>
</organism>
<dbReference type="InterPro" id="IPR041581">
    <property type="entry name" value="Glyoxalase_6"/>
</dbReference>
<feature type="domain" description="VOC" evidence="1">
    <location>
        <begin position="7"/>
        <end position="114"/>
    </location>
</feature>
<dbReference type="Pfam" id="PF18029">
    <property type="entry name" value="Glyoxalase_6"/>
    <property type="match status" value="1"/>
</dbReference>
<evidence type="ECO:0000259" key="1">
    <source>
        <dbReference type="PROSITE" id="PS51819"/>
    </source>
</evidence>
<accession>A0ABW4PJM0</accession>
<dbReference type="PANTHER" id="PTHR35908">
    <property type="entry name" value="HYPOTHETICAL FUSION PROTEIN"/>
    <property type="match status" value="1"/>
</dbReference>
<evidence type="ECO:0000313" key="3">
    <source>
        <dbReference type="Proteomes" id="UP001597365"/>
    </source>
</evidence>
<comment type="caution">
    <text evidence="2">The sequence shown here is derived from an EMBL/GenBank/DDBJ whole genome shotgun (WGS) entry which is preliminary data.</text>
</comment>
<dbReference type="PANTHER" id="PTHR35908:SF1">
    <property type="entry name" value="CONSERVED PROTEIN"/>
    <property type="match status" value="1"/>
</dbReference>
<name>A0ABW4PJM0_9ACTN</name>
<gene>
    <name evidence="2" type="ORF">ACFSJS_08260</name>
</gene>
<proteinExistence type="predicted"/>
<dbReference type="Gene3D" id="3.10.180.10">
    <property type="entry name" value="2,3-Dihydroxybiphenyl 1,2-Dioxygenase, domain 1"/>
    <property type="match status" value="1"/>
</dbReference>
<evidence type="ECO:0000313" key="2">
    <source>
        <dbReference type="EMBL" id="MFD1829656.1"/>
    </source>
</evidence>
<dbReference type="CDD" id="cd06587">
    <property type="entry name" value="VOC"/>
    <property type="match status" value="1"/>
</dbReference>
<dbReference type="SUPFAM" id="SSF54593">
    <property type="entry name" value="Glyoxalase/Bleomycin resistance protein/Dihydroxybiphenyl dioxygenase"/>
    <property type="match status" value="1"/>
</dbReference>
<dbReference type="PROSITE" id="PS51819">
    <property type="entry name" value="VOC"/>
    <property type="match status" value="1"/>
</dbReference>
<sequence length="149" mass="15981">MADRPPGIEAVVVDCTDPEALASFWSRVLGRGVRARFGPYVWLERGDGPVLGFQRGAGPKTGKNRVHIDLASPDPAAEQRRIEELGGRRLHRYDEGGFLVMADPEGNEFCIIPEGSFDIDGEGRAHYLDDVEERSGKAGPGAPPSPGGG</sequence>